<feature type="domain" description="PPM-type phosphatase" evidence="3">
    <location>
        <begin position="325"/>
        <end position="541"/>
    </location>
</feature>
<dbReference type="InterPro" id="IPR052016">
    <property type="entry name" value="Bact_Sigma-Reg"/>
</dbReference>
<feature type="transmembrane region" description="Helical" evidence="2">
    <location>
        <begin position="192"/>
        <end position="214"/>
    </location>
</feature>
<dbReference type="AlphaFoldDB" id="A0A9X4JW27"/>
<evidence type="ECO:0000313" key="5">
    <source>
        <dbReference type="Proteomes" id="UP001154312"/>
    </source>
</evidence>
<dbReference type="GO" id="GO:0016791">
    <property type="term" value="F:phosphatase activity"/>
    <property type="evidence" value="ECO:0007669"/>
    <property type="project" value="TreeGrafter"/>
</dbReference>
<keyword evidence="2" id="KW-0472">Membrane</keyword>
<gene>
    <name evidence="4" type="ORF">L7E55_13720</name>
</gene>
<feature type="transmembrane region" description="Helical" evidence="2">
    <location>
        <begin position="143"/>
        <end position="164"/>
    </location>
</feature>
<reference evidence="4" key="1">
    <citation type="submission" date="2022-02" db="EMBL/GenBank/DDBJ databases">
        <authorList>
            <person name="Leng L."/>
        </authorList>
    </citation>
    <scope>NUCLEOTIDE SEQUENCE</scope>
    <source>
        <strain evidence="4">JI</strain>
    </source>
</reference>
<dbReference type="Pfam" id="PF07228">
    <property type="entry name" value="SpoIIE"/>
    <property type="match status" value="1"/>
</dbReference>
<dbReference type="InterPro" id="IPR036457">
    <property type="entry name" value="PPM-type-like_dom_sf"/>
</dbReference>
<feature type="transmembrane region" description="Helical" evidence="2">
    <location>
        <begin position="220"/>
        <end position="243"/>
    </location>
</feature>
<keyword evidence="2" id="KW-1133">Transmembrane helix</keyword>
<dbReference type="CDD" id="cd06225">
    <property type="entry name" value="HAMP"/>
    <property type="match status" value="1"/>
</dbReference>
<dbReference type="Gene3D" id="6.10.340.10">
    <property type="match status" value="1"/>
</dbReference>
<evidence type="ECO:0000256" key="2">
    <source>
        <dbReference type="SAM" id="Phobius"/>
    </source>
</evidence>
<dbReference type="SMART" id="SM00331">
    <property type="entry name" value="PP2C_SIG"/>
    <property type="match status" value="1"/>
</dbReference>
<dbReference type="PANTHER" id="PTHR43156:SF2">
    <property type="entry name" value="STAGE II SPORULATION PROTEIN E"/>
    <property type="match status" value="1"/>
</dbReference>
<evidence type="ECO:0000256" key="1">
    <source>
        <dbReference type="ARBA" id="ARBA00022801"/>
    </source>
</evidence>
<keyword evidence="2" id="KW-0812">Transmembrane</keyword>
<organism evidence="4 5">
    <name type="scientific">Pelotomaculum isophthalicicum JI</name>
    <dbReference type="NCBI Taxonomy" id="947010"/>
    <lineage>
        <taxon>Bacteria</taxon>
        <taxon>Bacillati</taxon>
        <taxon>Bacillota</taxon>
        <taxon>Clostridia</taxon>
        <taxon>Eubacteriales</taxon>
        <taxon>Desulfotomaculaceae</taxon>
        <taxon>Pelotomaculum</taxon>
    </lineage>
</organism>
<protein>
    <submittedName>
        <fullName evidence="4">Serine/threonine-protein phosphatase</fullName>
    </submittedName>
</protein>
<proteinExistence type="predicted"/>
<dbReference type="RefSeq" id="WP_277444865.1">
    <property type="nucleotide sequence ID" value="NZ_JAKOAV010000030.1"/>
</dbReference>
<evidence type="ECO:0000259" key="3">
    <source>
        <dbReference type="SMART" id="SM00331"/>
    </source>
</evidence>
<dbReference type="Gene3D" id="3.60.40.10">
    <property type="entry name" value="PPM-type phosphatase domain"/>
    <property type="match status" value="1"/>
</dbReference>
<feature type="transmembrane region" description="Helical" evidence="2">
    <location>
        <begin position="104"/>
        <end position="123"/>
    </location>
</feature>
<keyword evidence="1" id="KW-0378">Hydrolase</keyword>
<comment type="caution">
    <text evidence="4">The sequence shown here is derived from an EMBL/GenBank/DDBJ whole genome shotgun (WGS) entry which is preliminary data.</text>
</comment>
<dbReference type="Proteomes" id="UP001154312">
    <property type="component" value="Unassembled WGS sequence"/>
</dbReference>
<dbReference type="EMBL" id="JAKOAV010000030">
    <property type="protein sequence ID" value="MDF9409401.1"/>
    <property type="molecule type" value="Genomic_DNA"/>
</dbReference>
<name>A0A9X4JW27_9FIRM</name>
<sequence length="543" mass="58903">MLKQPASRRLKGRIWRLAACMGAVAFAVITLGNQFIQGVTFKQQVAFYLPVVSGQCLFVVLALYALSAAYLRPVLDTLDCFEEGREPARQLVAKARRAAFNYPLDMLVFLALCGIGLILIFHFSEWFFFYKGDIPANWWLATFQAAAFELTLTVSLALLFFAFARRPLREFLEKTTGLAPDEGKRLAIRSRLLITIISIVVIAASTFLYSYLFFPLEGKPLPIGLFLILTVLIAAFCVVVGVITASDTARDIVLVTGKLEQITRGIRPGLHQTLAVTSLDEVGDLVVAFNRLQRQAALTYREVDRELALARSVQAELLPKEFPFWPGWEVAGRSLSARQVGGDFYDHIPLAGGRFGLAVGDAAGKGMPAALLMAAVIGLLRAEAPREESPAKVLGRVNDLICGTVSGGMFITALYAVFDPAAGICTLASAGHLSPVRFLPDGTGPELVDTGALPLGLASGVSYRETTLAIPPGGGMAFYTDGIVEARNVTGELYGFPRFLDAFRFSSGSTGEAFILSVIDEVSRFTGGEQEDDLTLLVVRRLR</sequence>
<accession>A0A9X4JW27</accession>
<dbReference type="PANTHER" id="PTHR43156">
    <property type="entry name" value="STAGE II SPORULATION PROTEIN E-RELATED"/>
    <property type="match status" value="1"/>
</dbReference>
<feature type="transmembrane region" description="Helical" evidence="2">
    <location>
        <begin position="45"/>
        <end position="66"/>
    </location>
</feature>
<evidence type="ECO:0000313" key="4">
    <source>
        <dbReference type="EMBL" id="MDF9409401.1"/>
    </source>
</evidence>
<feature type="transmembrane region" description="Helical" evidence="2">
    <location>
        <begin position="14"/>
        <end position="33"/>
    </location>
</feature>
<keyword evidence="5" id="KW-1185">Reference proteome</keyword>
<dbReference type="InterPro" id="IPR001932">
    <property type="entry name" value="PPM-type_phosphatase-like_dom"/>
</dbReference>